<feature type="domain" description="DUF1214" evidence="1">
    <location>
        <begin position="322"/>
        <end position="428"/>
    </location>
</feature>
<dbReference type="PANTHER" id="PTHR36509">
    <property type="entry name" value="BLL3101 PROTEIN"/>
    <property type="match status" value="1"/>
</dbReference>
<dbReference type="InterPro" id="IPR010679">
    <property type="entry name" value="DUF1254"/>
</dbReference>
<dbReference type="Gene3D" id="2.60.120.600">
    <property type="entry name" value="Domain of unknown function DUF1214, C-terminal domain"/>
    <property type="match status" value="1"/>
</dbReference>
<dbReference type="SUPFAM" id="SSF160935">
    <property type="entry name" value="VPA0735-like"/>
    <property type="match status" value="1"/>
</dbReference>
<dbReference type="STRING" id="497965.Cyan7822_3772"/>
<evidence type="ECO:0000259" key="1">
    <source>
        <dbReference type="Pfam" id="PF06742"/>
    </source>
</evidence>
<dbReference type="AlphaFoldDB" id="E0UI55"/>
<dbReference type="OrthoDB" id="40820at2"/>
<proteinExistence type="predicted"/>
<name>E0UI55_GLOV7</name>
<sequence length="445" mass="49231">MRNVVLSEEQAFQLGVEAYIYGYPLVLMEVSKALLTSVATPEGMKAPINQFAHLRAFPDASFTAVVSPNSDTLYSSAWLDLSNEPMILSVPDTAGRYYLMPMLDAWTNVFASPGKRTTGTGKGDFAIVAPGWTGELPEGVQKIPSPTSLVWIIGRTQTNAKADYEAVNAIQNQYQLTPLSQWGKPYQPPTSVPVAKGIDLQTPPVEQVKNLDAATFFKQMSSLMKNNPPAPEDLEMVEKLAKIGIVPGEDFELQSLTPSVIKGLSRSVQAAHEQVVAAGSSPKAEVKNNWLMTYNLGSYGTNYLHRAGVAWVGLGANLPEDAIYPLTRVDEAGNPLTGENRYVIHFECDQIPPVNAFWSITMYNNQQFFVDNPLDRYAIGDRDHLTYNQDGSLDIYIQHSSPGKDQQSNWLPSPQDDFNLILRLYWPKAPVLNKLWSPPPVRRIS</sequence>
<dbReference type="EMBL" id="CP002198">
    <property type="protein sequence ID" value="ADN15707.1"/>
    <property type="molecule type" value="Genomic_DNA"/>
</dbReference>
<feature type="domain" description="DUF1254" evidence="2">
    <location>
        <begin position="48"/>
        <end position="178"/>
    </location>
</feature>
<dbReference type="RefSeq" id="WP_013323775.1">
    <property type="nucleotide sequence ID" value="NC_014501.1"/>
</dbReference>
<dbReference type="PANTHER" id="PTHR36509:SF2">
    <property type="entry name" value="BLL3101 PROTEIN"/>
    <property type="match status" value="1"/>
</dbReference>
<reference evidence="4" key="1">
    <citation type="journal article" date="2011" name="MBio">
        <title>Novel metabolic attributes of the genus Cyanothece, comprising a group of unicellular nitrogen-fixing Cyanobacteria.</title>
        <authorList>
            <person name="Bandyopadhyay A."/>
            <person name="Elvitigala T."/>
            <person name="Welsh E."/>
            <person name="Stockel J."/>
            <person name="Liberton M."/>
            <person name="Min H."/>
            <person name="Sherman L.A."/>
            <person name="Pakrasi H.B."/>
        </authorList>
    </citation>
    <scope>NUCLEOTIDE SEQUENCE [LARGE SCALE GENOMIC DNA]</scope>
    <source>
        <strain evidence="4">PCC 7822</strain>
    </source>
</reference>
<accession>E0UI55</accession>
<evidence type="ECO:0008006" key="5">
    <source>
        <dbReference type="Google" id="ProtNLM"/>
    </source>
</evidence>
<dbReference type="InterPro" id="IPR010621">
    <property type="entry name" value="DUF1214"/>
</dbReference>
<gene>
    <name evidence="3" type="ordered locus">Cyan7822_3772</name>
</gene>
<dbReference type="HOGENOM" id="CLU_027269_1_1_3"/>
<keyword evidence="4" id="KW-1185">Reference proteome</keyword>
<dbReference type="Proteomes" id="UP000008206">
    <property type="component" value="Chromosome"/>
</dbReference>
<dbReference type="InterPro" id="IPR037049">
    <property type="entry name" value="DUF1214_C_sf"/>
</dbReference>
<dbReference type="KEGG" id="cyj:Cyan7822_3772"/>
<evidence type="ECO:0000313" key="4">
    <source>
        <dbReference type="Proteomes" id="UP000008206"/>
    </source>
</evidence>
<dbReference type="eggNOG" id="COG5361">
    <property type="taxonomic scope" value="Bacteria"/>
</dbReference>
<organism evidence="3 4">
    <name type="scientific">Gloeothece verrucosa (strain PCC 7822)</name>
    <name type="common">Cyanothece sp. (strain PCC 7822)</name>
    <dbReference type="NCBI Taxonomy" id="497965"/>
    <lineage>
        <taxon>Bacteria</taxon>
        <taxon>Bacillati</taxon>
        <taxon>Cyanobacteriota</taxon>
        <taxon>Cyanophyceae</taxon>
        <taxon>Oscillatoriophycideae</taxon>
        <taxon>Chroococcales</taxon>
        <taxon>Aphanothecaceae</taxon>
        <taxon>Gloeothece</taxon>
        <taxon>Gloeothece verrucosa</taxon>
    </lineage>
</organism>
<evidence type="ECO:0000259" key="2">
    <source>
        <dbReference type="Pfam" id="PF06863"/>
    </source>
</evidence>
<protein>
    <recommendedName>
        <fullName evidence="5">DUF1254 domain-containing protein</fullName>
    </recommendedName>
</protein>
<dbReference type="InterPro" id="IPR037050">
    <property type="entry name" value="DUF1254_sf"/>
</dbReference>
<dbReference type="Gene3D" id="2.60.40.1610">
    <property type="entry name" value="Domain of unknown function DUF1254"/>
    <property type="match status" value="1"/>
</dbReference>
<dbReference type="Pfam" id="PF06863">
    <property type="entry name" value="DUF1254"/>
    <property type="match status" value="1"/>
</dbReference>
<evidence type="ECO:0000313" key="3">
    <source>
        <dbReference type="EMBL" id="ADN15707.1"/>
    </source>
</evidence>
<dbReference type="Pfam" id="PF06742">
    <property type="entry name" value="DUF1214"/>
    <property type="match status" value="1"/>
</dbReference>